<evidence type="ECO:0000256" key="1">
    <source>
        <dbReference type="SAM" id="MobiDB-lite"/>
    </source>
</evidence>
<name>A0A166UHV2_9HYPO</name>
<keyword evidence="2" id="KW-0732">Signal</keyword>
<reference evidence="3 4" key="1">
    <citation type="journal article" date="2016" name="Genome Biol. Evol.">
        <title>Divergent and convergent evolution of fungal pathogenicity.</title>
        <authorList>
            <person name="Shang Y."/>
            <person name="Xiao G."/>
            <person name="Zheng P."/>
            <person name="Cen K."/>
            <person name="Zhan S."/>
            <person name="Wang C."/>
        </authorList>
    </citation>
    <scope>NUCLEOTIDE SEQUENCE [LARGE SCALE GENOMIC DNA]</scope>
    <source>
        <strain evidence="3 4">RCEF 2490</strain>
    </source>
</reference>
<gene>
    <name evidence="3" type="ORF">AAL_00022</name>
</gene>
<dbReference type="AlphaFoldDB" id="A0A166UHV2"/>
<feature type="region of interest" description="Disordered" evidence="1">
    <location>
        <begin position="106"/>
        <end position="150"/>
    </location>
</feature>
<feature type="signal peptide" evidence="2">
    <location>
        <begin position="1"/>
        <end position="17"/>
    </location>
</feature>
<comment type="caution">
    <text evidence="3">The sequence shown here is derived from an EMBL/GenBank/DDBJ whole genome shotgun (WGS) entry which is preliminary data.</text>
</comment>
<sequence>MRFSLAIVSGLAAIASAQSTTSSADPAASSEVACLKKCRVDDVDCQAHCITVPSPNEQQVNDTTKCARECPQGNGSPAETDKYASCVQACIQKHYYVSSAGTPQATGGSNGGAAGSNGSSGSSGSSGAAATATNSGAAPSKSAASKSSGSAASQTASGAAATTTNAAPGLTFGSSTALVGFFAALFAL</sequence>
<organism evidence="3 4">
    <name type="scientific">Moelleriella libera RCEF 2490</name>
    <dbReference type="NCBI Taxonomy" id="1081109"/>
    <lineage>
        <taxon>Eukaryota</taxon>
        <taxon>Fungi</taxon>
        <taxon>Dikarya</taxon>
        <taxon>Ascomycota</taxon>
        <taxon>Pezizomycotina</taxon>
        <taxon>Sordariomycetes</taxon>
        <taxon>Hypocreomycetidae</taxon>
        <taxon>Hypocreales</taxon>
        <taxon>Clavicipitaceae</taxon>
        <taxon>Moelleriella</taxon>
    </lineage>
</organism>
<dbReference type="STRING" id="1081109.A0A166UHV2"/>
<evidence type="ECO:0000256" key="2">
    <source>
        <dbReference type="SAM" id="SignalP"/>
    </source>
</evidence>
<feature type="chain" id="PRO_5007880622" description="HFB protein" evidence="2">
    <location>
        <begin position="18"/>
        <end position="188"/>
    </location>
</feature>
<dbReference type="Proteomes" id="UP000078544">
    <property type="component" value="Unassembled WGS sequence"/>
</dbReference>
<evidence type="ECO:0008006" key="5">
    <source>
        <dbReference type="Google" id="ProtNLM"/>
    </source>
</evidence>
<feature type="compositionally biased region" description="Low complexity" evidence="1">
    <location>
        <begin position="116"/>
        <end position="150"/>
    </location>
</feature>
<dbReference type="OrthoDB" id="5597238at2759"/>
<evidence type="ECO:0000313" key="3">
    <source>
        <dbReference type="EMBL" id="OAA32557.1"/>
    </source>
</evidence>
<dbReference type="EMBL" id="AZGY01000001">
    <property type="protein sequence ID" value="OAA32557.1"/>
    <property type="molecule type" value="Genomic_DNA"/>
</dbReference>
<protein>
    <recommendedName>
        <fullName evidence="5">HFB protein</fullName>
    </recommendedName>
</protein>
<keyword evidence="4" id="KW-1185">Reference proteome</keyword>
<evidence type="ECO:0000313" key="4">
    <source>
        <dbReference type="Proteomes" id="UP000078544"/>
    </source>
</evidence>
<proteinExistence type="predicted"/>
<accession>A0A166UHV2</accession>